<gene>
    <name evidence="15" type="ORF">N7515_007585</name>
</gene>
<comment type="similarity">
    <text evidence="10">Belongs to the DEAD box helicase family.</text>
</comment>
<reference evidence="15" key="1">
    <citation type="submission" date="2022-11" db="EMBL/GenBank/DDBJ databases">
        <authorList>
            <person name="Petersen C."/>
        </authorList>
    </citation>
    <scope>NUCLEOTIDE SEQUENCE</scope>
    <source>
        <strain evidence="15">IBT 22155</strain>
    </source>
</reference>
<protein>
    <recommendedName>
        <fullName evidence="10">ATP-dependent RNA helicase</fullName>
        <ecNumber evidence="10">3.6.4.13</ecNumber>
    </recommendedName>
</protein>
<dbReference type="Gene3D" id="3.40.50.300">
    <property type="entry name" value="P-loop containing nucleotide triphosphate hydrolases"/>
    <property type="match status" value="2"/>
</dbReference>
<dbReference type="InterPro" id="IPR000629">
    <property type="entry name" value="RNA-helicase_DEAD-box_CS"/>
</dbReference>
<dbReference type="GO" id="GO:0005730">
    <property type="term" value="C:nucleolus"/>
    <property type="evidence" value="ECO:0007669"/>
    <property type="project" value="UniProtKB-SubCell"/>
</dbReference>
<dbReference type="GO" id="GO:0005524">
    <property type="term" value="F:ATP binding"/>
    <property type="evidence" value="ECO:0007669"/>
    <property type="project" value="UniProtKB-UniRule"/>
</dbReference>
<evidence type="ECO:0000256" key="1">
    <source>
        <dbReference type="ARBA" id="ARBA00004604"/>
    </source>
</evidence>
<dbReference type="GO" id="GO:0016787">
    <property type="term" value="F:hydrolase activity"/>
    <property type="evidence" value="ECO:0007669"/>
    <property type="project" value="UniProtKB-KW"/>
</dbReference>
<keyword evidence="3 10" id="KW-0547">Nucleotide-binding</keyword>
<feature type="region of interest" description="Disordered" evidence="11">
    <location>
        <begin position="1"/>
        <end position="155"/>
    </location>
</feature>
<keyword evidence="7 10" id="KW-0694">RNA-binding</keyword>
<feature type="domain" description="Helicase C-terminal" evidence="13">
    <location>
        <begin position="638"/>
        <end position="796"/>
    </location>
</feature>
<evidence type="ECO:0000256" key="4">
    <source>
        <dbReference type="ARBA" id="ARBA00022801"/>
    </source>
</evidence>
<dbReference type="EMBL" id="JAPQKL010000005">
    <property type="protein sequence ID" value="KAJ5131546.1"/>
    <property type="molecule type" value="Genomic_DNA"/>
</dbReference>
<evidence type="ECO:0000259" key="13">
    <source>
        <dbReference type="PROSITE" id="PS51194"/>
    </source>
</evidence>
<dbReference type="GO" id="GO:0003724">
    <property type="term" value="F:RNA helicase activity"/>
    <property type="evidence" value="ECO:0007669"/>
    <property type="project" value="UniProtKB-EC"/>
</dbReference>
<dbReference type="EC" id="3.6.4.13" evidence="10"/>
<dbReference type="InterPro" id="IPR014014">
    <property type="entry name" value="RNA_helicase_DEAD_Q_motif"/>
</dbReference>
<evidence type="ECO:0000256" key="9">
    <source>
        <dbReference type="PROSITE-ProRule" id="PRU00552"/>
    </source>
</evidence>
<dbReference type="InterPro" id="IPR014001">
    <property type="entry name" value="Helicase_ATP-bd"/>
</dbReference>
<evidence type="ECO:0000256" key="8">
    <source>
        <dbReference type="ARBA" id="ARBA00047984"/>
    </source>
</evidence>
<dbReference type="PANTHER" id="PTHR24031">
    <property type="entry name" value="RNA HELICASE"/>
    <property type="match status" value="1"/>
</dbReference>
<dbReference type="SMART" id="SM00490">
    <property type="entry name" value="HELICc"/>
    <property type="match status" value="1"/>
</dbReference>
<dbReference type="PROSITE" id="PS51192">
    <property type="entry name" value="HELICASE_ATP_BIND_1"/>
    <property type="match status" value="1"/>
</dbReference>
<evidence type="ECO:0000256" key="3">
    <source>
        <dbReference type="ARBA" id="ARBA00022741"/>
    </source>
</evidence>
<evidence type="ECO:0000259" key="12">
    <source>
        <dbReference type="PROSITE" id="PS51192"/>
    </source>
</evidence>
<dbReference type="OrthoDB" id="3370at2759"/>
<feature type="region of interest" description="Disordered" evidence="11">
    <location>
        <begin position="575"/>
        <end position="647"/>
    </location>
</feature>
<dbReference type="InterPro" id="IPR011545">
    <property type="entry name" value="DEAD/DEAH_box_helicase_dom"/>
</dbReference>
<evidence type="ECO:0000256" key="6">
    <source>
        <dbReference type="ARBA" id="ARBA00022840"/>
    </source>
</evidence>
<sequence>MVDKNSGLESAKKADVTPKSVTSHKRKRDHHGSQPAATPTPTKKPKKRESLPIREAPAVGSAKTHKRLKDALQGDTSPEASREEGSLSSDRSKTAVADSRNRLGETTKKTTKSKRKSTGNDNISDDAAASVTGGMGDEVVEAPEAEQRKPKNKHAGILSKFERTKTVSSAKAKKAEPEAVQDEVPAVEAVYAQGLERLPQPENPPELEQLPTYSSLPAWLANPLRKSAQDTQKFSELGIKPDLLKILEQHNYDEAFAVQSAVIPLLLQGAQNHPGDLCISAATGSGKTLSYVLPLVTALPPRPASRLRGLIVVPTRELVKQARETCELCASGSKLHIGSAVGNVAIKDEQKLLMRVDQVYNPAIRKQQHDGLKGNDWMNLSLEDCVSVAVGSTDSLPGHIQQCEPNIDILICTPGRLVDHIRYTKGFTLKYLEWLVIDEADRLLNESFQEWVDVVMNSLNSRQAPETFGPGGKLLSELGLAIDAQPPRKVVLSATMTRDISKLNSLRLANPKMVIIGSEETVDQEDPYAIHPDAHFALPPTLSEHIVQVGDGSLKPLYLLRLLLSHIEISGDRALHVSDSSDPDTSSSDDDTSSDDDSSSDESDDDTSSSGSDSEDSDSDSDSDSSADSSSSSDSSDSESDAMDLVPEPSRKTVLIFAKSSESASRLSRLISLLHPPLAKRIGTIIKSNKSSASRKTLTAFRQGRISVIVATDRASRGLDLPSLTHVINYDVPSSITTYVHRVGRTARAGRQGSAWTLVAHREGRWFANEIAASVDGRITRTSNIDRVQIKADALDSLKSKYAKALDKLEQEVKRG</sequence>
<feature type="short sequence motif" description="Q motif" evidence="9">
    <location>
        <begin position="232"/>
        <end position="260"/>
    </location>
</feature>
<dbReference type="Pfam" id="PF00271">
    <property type="entry name" value="Helicase_C"/>
    <property type="match status" value="1"/>
</dbReference>
<dbReference type="Pfam" id="PF00270">
    <property type="entry name" value="DEAD"/>
    <property type="match status" value="2"/>
</dbReference>
<evidence type="ECO:0000256" key="5">
    <source>
        <dbReference type="ARBA" id="ARBA00022806"/>
    </source>
</evidence>
<accession>A0A9W9GYA2</accession>
<keyword evidence="6 10" id="KW-0067">ATP-binding</keyword>
<dbReference type="PROSITE" id="PS00039">
    <property type="entry name" value="DEAD_ATP_HELICASE"/>
    <property type="match status" value="1"/>
</dbReference>
<evidence type="ECO:0000313" key="16">
    <source>
        <dbReference type="Proteomes" id="UP001149079"/>
    </source>
</evidence>
<reference evidence="15" key="2">
    <citation type="journal article" date="2023" name="IMA Fungus">
        <title>Comparative genomic study of the Penicillium genus elucidates a diverse pangenome and 15 lateral gene transfer events.</title>
        <authorList>
            <person name="Petersen C."/>
            <person name="Sorensen T."/>
            <person name="Nielsen M.R."/>
            <person name="Sondergaard T.E."/>
            <person name="Sorensen J.L."/>
            <person name="Fitzpatrick D.A."/>
            <person name="Frisvad J.C."/>
            <person name="Nielsen K.L."/>
        </authorList>
    </citation>
    <scope>NUCLEOTIDE SEQUENCE</scope>
    <source>
        <strain evidence="15">IBT 22155</strain>
    </source>
</reference>
<dbReference type="GO" id="GO:0003723">
    <property type="term" value="F:RNA binding"/>
    <property type="evidence" value="ECO:0007669"/>
    <property type="project" value="UniProtKB-UniRule"/>
</dbReference>
<comment type="function">
    <text evidence="10">RNA helicase.</text>
</comment>
<dbReference type="SMART" id="SM00487">
    <property type="entry name" value="DEXDc"/>
    <property type="match status" value="1"/>
</dbReference>
<evidence type="ECO:0000313" key="15">
    <source>
        <dbReference type="EMBL" id="KAJ5131546.1"/>
    </source>
</evidence>
<dbReference type="PROSITE" id="PS51194">
    <property type="entry name" value="HELICASE_CTER"/>
    <property type="match status" value="1"/>
</dbReference>
<dbReference type="SUPFAM" id="SSF52540">
    <property type="entry name" value="P-loop containing nucleoside triphosphate hydrolases"/>
    <property type="match status" value="2"/>
</dbReference>
<dbReference type="RefSeq" id="XP_056521925.1">
    <property type="nucleotide sequence ID" value="XM_056668329.1"/>
</dbReference>
<evidence type="ECO:0000256" key="2">
    <source>
        <dbReference type="ARBA" id="ARBA00022552"/>
    </source>
</evidence>
<dbReference type="GeneID" id="81407499"/>
<comment type="caution">
    <text evidence="15">The sequence shown here is derived from an EMBL/GenBank/DDBJ whole genome shotgun (WGS) entry which is preliminary data.</text>
</comment>
<keyword evidence="2" id="KW-0698">rRNA processing</keyword>
<dbReference type="InterPro" id="IPR001650">
    <property type="entry name" value="Helicase_C-like"/>
</dbReference>
<keyword evidence="5 10" id="KW-0347">Helicase</keyword>
<evidence type="ECO:0000256" key="11">
    <source>
        <dbReference type="SAM" id="MobiDB-lite"/>
    </source>
</evidence>
<feature type="compositionally biased region" description="Low complexity" evidence="11">
    <location>
        <begin position="626"/>
        <end position="635"/>
    </location>
</feature>
<dbReference type="CDD" id="cd18787">
    <property type="entry name" value="SF2_C_DEAD"/>
    <property type="match status" value="1"/>
</dbReference>
<feature type="compositionally biased region" description="Basic and acidic residues" evidence="11">
    <location>
        <begin position="80"/>
        <end position="108"/>
    </location>
</feature>
<feature type="domain" description="DEAD-box RNA helicase Q" evidence="14">
    <location>
        <begin position="232"/>
        <end position="260"/>
    </location>
</feature>
<dbReference type="InterPro" id="IPR027417">
    <property type="entry name" value="P-loop_NTPase"/>
</dbReference>
<proteinExistence type="inferred from homology"/>
<dbReference type="GO" id="GO:0006364">
    <property type="term" value="P:rRNA processing"/>
    <property type="evidence" value="ECO:0007669"/>
    <property type="project" value="UniProtKB-KW"/>
</dbReference>
<dbReference type="AlphaFoldDB" id="A0A9W9GYA2"/>
<keyword evidence="16" id="KW-1185">Reference proteome</keyword>
<keyword evidence="4 10" id="KW-0378">Hydrolase</keyword>
<name>A0A9W9GYA2_9EURO</name>
<organism evidence="15 16">
    <name type="scientific">Penicillium bovifimosum</name>
    <dbReference type="NCBI Taxonomy" id="126998"/>
    <lineage>
        <taxon>Eukaryota</taxon>
        <taxon>Fungi</taxon>
        <taxon>Dikarya</taxon>
        <taxon>Ascomycota</taxon>
        <taxon>Pezizomycotina</taxon>
        <taxon>Eurotiomycetes</taxon>
        <taxon>Eurotiomycetidae</taxon>
        <taxon>Eurotiales</taxon>
        <taxon>Aspergillaceae</taxon>
        <taxon>Penicillium</taxon>
    </lineage>
</organism>
<evidence type="ECO:0000256" key="10">
    <source>
        <dbReference type="RuleBase" id="RU365068"/>
    </source>
</evidence>
<dbReference type="CDD" id="cd17956">
    <property type="entry name" value="DEADc_DDX51"/>
    <property type="match status" value="1"/>
</dbReference>
<dbReference type="PROSITE" id="PS51195">
    <property type="entry name" value="Q_MOTIF"/>
    <property type="match status" value="1"/>
</dbReference>
<comment type="domain">
    <text evidence="10">The Q motif is unique to and characteristic of the DEAD box family of RNA helicases and controls ATP binding and hydrolysis.</text>
</comment>
<comment type="subcellular location">
    <subcellularLocation>
        <location evidence="1">Nucleus</location>
        <location evidence="1">Nucleolus</location>
    </subcellularLocation>
</comment>
<evidence type="ECO:0000259" key="14">
    <source>
        <dbReference type="PROSITE" id="PS51195"/>
    </source>
</evidence>
<evidence type="ECO:0000256" key="7">
    <source>
        <dbReference type="ARBA" id="ARBA00022884"/>
    </source>
</evidence>
<comment type="catalytic activity">
    <reaction evidence="8 10">
        <text>ATP + H2O = ADP + phosphate + H(+)</text>
        <dbReference type="Rhea" id="RHEA:13065"/>
        <dbReference type="ChEBI" id="CHEBI:15377"/>
        <dbReference type="ChEBI" id="CHEBI:15378"/>
        <dbReference type="ChEBI" id="CHEBI:30616"/>
        <dbReference type="ChEBI" id="CHEBI:43474"/>
        <dbReference type="ChEBI" id="CHEBI:456216"/>
        <dbReference type="EC" id="3.6.4.13"/>
    </reaction>
</comment>
<feature type="compositionally biased region" description="Acidic residues" evidence="11">
    <location>
        <begin position="587"/>
        <end position="625"/>
    </location>
</feature>
<dbReference type="Proteomes" id="UP001149079">
    <property type="component" value="Unassembled WGS sequence"/>
</dbReference>
<feature type="domain" description="Helicase ATP-binding" evidence="12">
    <location>
        <begin position="268"/>
        <end position="514"/>
    </location>
</feature>